<dbReference type="Gene3D" id="2.30.110.10">
    <property type="entry name" value="Electron Transport, Fmn-binding Protein, Chain A"/>
    <property type="match status" value="1"/>
</dbReference>
<reference evidence="2 3" key="1">
    <citation type="submission" date="2024-03" db="EMBL/GenBank/DDBJ databases">
        <title>Community enrichment and isolation of bacterial strains for fucoidan degradation.</title>
        <authorList>
            <person name="Sichert A."/>
        </authorList>
    </citation>
    <scope>NUCLEOTIDE SEQUENCE [LARGE SCALE GENOMIC DNA]</scope>
    <source>
        <strain evidence="2 3">AS62</strain>
    </source>
</reference>
<dbReference type="InterPro" id="IPR014419">
    <property type="entry name" value="HutZ"/>
</dbReference>
<protein>
    <recommendedName>
        <fullName evidence="1">CREG-like beta-barrel domain-containing protein</fullName>
    </recommendedName>
</protein>
<evidence type="ECO:0000313" key="2">
    <source>
        <dbReference type="EMBL" id="MEM5501577.1"/>
    </source>
</evidence>
<dbReference type="InterPro" id="IPR012349">
    <property type="entry name" value="Split_barrel_FMN-bd"/>
</dbReference>
<evidence type="ECO:0000313" key="3">
    <source>
        <dbReference type="Proteomes" id="UP001477870"/>
    </source>
</evidence>
<dbReference type="RefSeq" id="WP_342848050.1">
    <property type="nucleotide sequence ID" value="NZ_JBBMQO010000004.1"/>
</dbReference>
<feature type="domain" description="CREG-like beta-barrel" evidence="1">
    <location>
        <begin position="48"/>
        <end position="158"/>
    </location>
</feature>
<proteinExistence type="predicted"/>
<accession>A0ABU9T614</accession>
<dbReference type="PANTHER" id="PTHR13343:SF17">
    <property type="entry name" value="CELLULAR REPRESSOR OF E1A-STIMULATED GENES, ISOFORM A"/>
    <property type="match status" value="1"/>
</dbReference>
<organism evidence="2 3">
    <name type="scientific">Ahrensia kielensis</name>
    <dbReference type="NCBI Taxonomy" id="76980"/>
    <lineage>
        <taxon>Bacteria</taxon>
        <taxon>Pseudomonadati</taxon>
        <taxon>Pseudomonadota</taxon>
        <taxon>Alphaproteobacteria</taxon>
        <taxon>Hyphomicrobiales</taxon>
        <taxon>Ahrensiaceae</taxon>
        <taxon>Ahrensia</taxon>
    </lineage>
</organism>
<dbReference type="PANTHER" id="PTHR13343">
    <property type="entry name" value="CREG1 PROTEIN"/>
    <property type="match status" value="1"/>
</dbReference>
<dbReference type="PIRSF" id="PIRSF004633">
    <property type="entry name" value="UCP_PLP_oxd"/>
    <property type="match status" value="1"/>
</dbReference>
<dbReference type="Pfam" id="PF13883">
    <property type="entry name" value="CREG_beta-barrel"/>
    <property type="match status" value="1"/>
</dbReference>
<comment type="caution">
    <text evidence="2">The sequence shown here is derived from an EMBL/GenBank/DDBJ whole genome shotgun (WGS) entry which is preliminary data.</text>
</comment>
<evidence type="ECO:0000259" key="1">
    <source>
        <dbReference type="Pfam" id="PF13883"/>
    </source>
</evidence>
<gene>
    <name evidence="2" type="ORF">WNY59_08245</name>
</gene>
<name>A0ABU9T614_9HYPH</name>
<dbReference type="InterPro" id="IPR055343">
    <property type="entry name" value="CREG_beta-barrel"/>
</dbReference>
<dbReference type="SUPFAM" id="SSF50475">
    <property type="entry name" value="FMN-binding split barrel"/>
    <property type="match status" value="1"/>
</dbReference>
<dbReference type="EMBL" id="JBBMQO010000004">
    <property type="protein sequence ID" value="MEM5501577.1"/>
    <property type="molecule type" value="Genomic_DNA"/>
</dbReference>
<dbReference type="Proteomes" id="UP001477870">
    <property type="component" value="Unassembled WGS sequence"/>
</dbReference>
<keyword evidence="3" id="KW-1185">Reference proteome</keyword>
<sequence>MSETAQTKIIRDTDMEALNLVAKIIMAAKHGALAAFEKNGRFPHISRIQLSTNEEGQLITLVSDLAPHTACMRDDPHCALLIGETGKGDPLAHPRMSLDVIASQVPNDSAEYNTIRESHLAQHPRAKLYADFADFSFFKLAPQKASLNGGFGKAYNLTEAELIAAITSDQD</sequence>